<evidence type="ECO:0000256" key="6">
    <source>
        <dbReference type="ARBA" id="ARBA00023136"/>
    </source>
</evidence>
<feature type="transmembrane region" description="Helical" evidence="7">
    <location>
        <begin position="179"/>
        <end position="199"/>
    </location>
</feature>
<feature type="transmembrane region" description="Helical" evidence="7">
    <location>
        <begin position="587"/>
        <end position="606"/>
    </location>
</feature>
<dbReference type="PANTHER" id="PTHR33406:SF11">
    <property type="entry name" value="MEMBRANE PROTEIN SCO6666-RELATED"/>
    <property type="match status" value="1"/>
</dbReference>
<dbReference type="GO" id="GO:0005886">
    <property type="term" value="C:plasma membrane"/>
    <property type="evidence" value="ECO:0007669"/>
    <property type="project" value="UniProtKB-SubCell"/>
</dbReference>
<feature type="transmembrane region" description="Helical" evidence="7">
    <location>
        <begin position="271"/>
        <end position="297"/>
    </location>
</feature>
<dbReference type="PANTHER" id="PTHR33406">
    <property type="entry name" value="MEMBRANE PROTEIN MJ1562-RELATED"/>
    <property type="match status" value="1"/>
</dbReference>
<proteinExistence type="inferred from homology"/>
<dbReference type="Gene3D" id="1.20.1640.10">
    <property type="entry name" value="Multidrug efflux transporter AcrB transmembrane domain"/>
    <property type="match status" value="2"/>
</dbReference>
<feature type="transmembrane region" description="Helical" evidence="7">
    <location>
        <begin position="521"/>
        <end position="540"/>
    </location>
</feature>
<feature type="transmembrane region" description="Helical" evidence="7">
    <location>
        <begin position="552"/>
        <end position="575"/>
    </location>
</feature>
<dbReference type="InterPro" id="IPR004869">
    <property type="entry name" value="MMPL_dom"/>
</dbReference>
<accession>A0A1H8WE49</accession>
<keyword evidence="4 7" id="KW-0812">Transmembrane</keyword>
<dbReference type="EMBL" id="FOEE01000019">
    <property type="protein sequence ID" value="SEP25911.1"/>
    <property type="molecule type" value="Genomic_DNA"/>
</dbReference>
<evidence type="ECO:0000256" key="4">
    <source>
        <dbReference type="ARBA" id="ARBA00022692"/>
    </source>
</evidence>
<dbReference type="Pfam" id="PF03176">
    <property type="entry name" value="MMPL"/>
    <property type="match status" value="2"/>
</dbReference>
<keyword evidence="6 7" id="KW-0472">Membrane</keyword>
<evidence type="ECO:0000259" key="8">
    <source>
        <dbReference type="PROSITE" id="PS50156"/>
    </source>
</evidence>
<name>A0A1H8WE49_9ACTN</name>
<dbReference type="AlphaFoldDB" id="A0A1H8WE49"/>
<feature type="transmembrane region" description="Helical" evidence="7">
    <location>
        <begin position="230"/>
        <end position="251"/>
    </location>
</feature>
<sequence length="733" mass="75146">MAVFLHRLGRWAFHRRKTVLFAWVAALIGLGALAGAFGKDADAQLSIPGVESVTALETLDERFPESGAAGASARVVFAAPEGGAITDPAYRAAVEQALAEAAAAEQVAAVTDPFERQGVSPDGRVAYATVSYDAQIDEITDTAREELLAVADAAEDAGLQVEFGGEATQAVAAQGAAEALGVLVAMLVLAVTFGSLLAAGLPLLTAIIGVGAGMAGVLALSSVVDLTSTTPTLGLMIGLAVGIDYALFIAIRHKEQLAAGVDARESAGRAVGTAGSAVVFAGLTVMIALAGLTVVGIPFLTTMGLVAAGMVGVAVLVALTLVPAMLGFAGDRFDRWAVPGLRRRQAALATKDSAGTRWARWVTRRPLPVLLVGAVGLGVVALPALDLRLGLPTEGDLGTETTQRQAYDLLAGAFGPGFNGPLTVLVDATDAADPEAAFAATAAAVGDLDGVATVAQPQPNDAGDTAILAVIPDAGPADAGTEQLVHDIRDLRPGLTDDTGSELAVTGNTALGIDISEKLGAALPVFLLVVVGLAILLLMLAFRSILVPIKAVLGFLLSLAATFGALVAVFQWGWLAELIGVEQTGPVLSFLPILLIGLLFGLAMDYEVFLVSRMREEHVHGAAPTEAVIGGFRHGARVVTAAALIMGSVFAGFILGDDATVKSIGFALAFGVLVDAFVVRMAIVPAVMTLLGRRAWYLPRWLDRALPDVDIEGSALERRTAAVPDGELVAAQR</sequence>
<evidence type="ECO:0000256" key="3">
    <source>
        <dbReference type="ARBA" id="ARBA00022475"/>
    </source>
</evidence>
<dbReference type="RefSeq" id="WP_091948771.1">
    <property type="nucleotide sequence ID" value="NZ_FOEE01000019.1"/>
</dbReference>
<feature type="transmembrane region" description="Helical" evidence="7">
    <location>
        <begin position="206"/>
        <end position="224"/>
    </location>
</feature>
<keyword evidence="10" id="KW-1185">Reference proteome</keyword>
<feature type="transmembrane region" description="Helical" evidence="7">
    <location>
        <begin position="303"/>
        <end position="326"/>
    </location>
</feature>
<keyword evidence="5 7" id="KW-1133">Transmembrane helix</keyword>
<evidence type="ECO:0000313" key="9">
    <source>
        <dbReference type="EMBL" id="SEP25911.1"/>
    </source>
</evidence>
<organism evidence="9 10">
    <name type="scientific">Trujillonella endophytica</name>
    <dbReference type="NCBI Taxonomy" id="673521"/>
    <lineage>
        <taxon>Bacteria</taxon>
        <taxon>Bacillati</taxon>
        <taxon>Actinomycetota</taxon>
        <taxon>Actinomycetes</taxon>
        <taxon>Geodermatophilales</taxon>
        <taxon>Geodermatophilaceae</taxon>
        <taxon>Trujillonella</taxon>
    </lineage>
</organism>
<feature type="transmembrane region" description="Helical" evidence="7">
    <location>
        <begin position="367"/>
        <end position="385"/>
    </location>
</feature>
<dbReference type="OrthoDB" id="7051771at2"/>
<dbReference type="InterPro" id="IPR050545">
    <property type="entry name" value="Mycobact_MmpL"/>
</dbReference>
<feature type="domain" description="SSD" evidence="8">
    <location>
        <begin position="196"/>
        <end position="328"/>
    </location>
</feature>
<comment type="subcellular location">
    <subcellularLocation>
        <location evidence="1">Cell membrane</location>
        <topology evidence="1">Multi-pass membrane protein</topology>
    </subcellularLocation>
</comment>
<dbReference type="SUPFAM" id="SSF82866">
    <property type="entry name" value="Multidrug efflux transporter AcrB transmembrane domain"/>
    <property type="match status" value="2"/>
</dbReference>
<dbReference type="InterPro" id="IPR000731">
    <property type="entry name" value="SSD"/>
</dbReference>
<dbReference type="STRING" id="673521.SAMN05660991_04337"/>
<keyword evidence="3" id="KW-1003">Cell membrane</keyword>
<evidence type="ECO:0000256" key="7">
    <source>
        <dbReference type="SAM" id="Phobius"/>
    </source>
</evidence>
<comment type="similarity">
    <text evidence="2">Belongs to the resistance-nodulation-cell division (RND) (TC 2.A.6) family. MmpL subfamily.</text>
</comment>
<feature type="transmembrane region" description="Helical" evidence="7">
    <location>
        <begin position="638"/>
        <end position="656"/>
    </location>
</feature>
<evidence type="ECO:0000256" key="5">
    <source>
        <dbReference type="ARBA" id="ARBA00022989"/>
    </source>
</evidence>
<evidence type="ECO:0000256" key="2">
    <source>
        <dbReference type="ARBA" id="ARBA00010157"/>
    </source>
</evidence>
<gene>
    <name evidence="9" type="ORF">SAMN05660991_04337</name>
</gene>
<dbReference type="PROSITE" id="PS50156">
    <property type="entry name" value="SSD"/>
    <property type="match status" value="1"/>
</dbReference>
<protein>
    <submittedName>
        <fullName evidence="9">Putative drug exporter of the RND superfamily</fullName>
    </submittedName>
</protein>
<dbReference type="Proteomes" id="UP000198960">
    <property type="component" value="Unassembled WGS sequence"/>
</dbReference>
<evidence type="ECO:0000256" key="1">
    <source>
        <dbReference type="ARBA" id="ARBA00004651"/>
    </source>
</evidence>
<feature type="transmembrane region" description="Helical" evidence="7">
    <location>
        <begin position="668"/>
        <end position="691"/>
    </location>
</feature>
<reference evidence="10" key="1">
    <citation type="submission" date="2016-10" db="EMBL/GenBank/DDBJ databases">
        <authorList>
            <person name="Varghese N."/>
            <person name="Submissions S."/>
        </authorList>
    </citation>
    <scope>NUCLEOTIDE SEQUENCE [LARGE SCALE GENOMIC DNA]</scope>
    <source>
        <strain evidence="10">DSM 45413</strain>
    </source>
</reference>
<evidence type="ECO:0000313" key="10">
    <source>
        <dbReference type="Proteomes" id="UP000198960"/>
    </source>
</evidence>